<keyword evidence="4" id="KW-0274">FAD</keyword>
<dbReference type="AlphaFoldDB" id="A0A9Q3GQJ1"/>
<dbReference type="GO" id="GO:0071949">
    <property type="term" value="F:FAD binding"/>
    <property type="evidence" value="ECO:0007669"/>
    <property type="project" value="InterPro"/>
</dbReference>
<proteinExistence type="inferred from homology"/>
<comment type="caution">
    <text evidence="7">The sequence shown here is derived from an EMBL/GenBank/DDBJ whole genome shotgun (WGS) entry which is preliminary data.</text>
</comment>
<reference evidence="7" key="1">
    <citation type="submission" date="2021-03" db="EMBL/GenBank/DDBJ databases">
        <title>Draft genome sequence of rust myrtle Austropuccinia psidii MF-1, a brazilian biotype.</title>
        <authorList>
            <person name="Quecine M.C."/>
            <person name="Pachon D.M.R."/>
            <person name="Bonatelli M.L."/>
            <person name="Correr F.H."/>
            <person name="Franceschini L.M."/>
            <person name="Leite T.F."/>
            <person name="Margarido G.R.A."/>
            <person name="Almeida C.A."/>
            <person name="Ferrarezi J.A."/>
            <person name="Labate C.A."/>
        </authorList>
    </citation>
    <scope>NUCLEOTIDE SEQUENCE</scope>
    <source>
        <strain evidence="7">MF-1</strain>
    </source>
</reference>
<organism evidence="7 8">
    <name type="scientific">Austropuccinia psidii MF-1</name>
    <dbReference type="NCBI Taxonomy" id="1389203"/>
    <lineage>
        <taxon>Eukaryota</taxon>
        <taxon>Fungi</taxon>
        <taxon>Dikarya</taxon>
        <taxon>Basidiomycota</taxon>
        <taxon>Pucciniomycotina</taxon>
        <taxon>Pucciniomycetes</taxon>
        <taxon>Pucciniales</taxon>
        <taxon>Sphaerophragmiaceae</taxon>
        <taxon>Austropuccinia</taxon>
    </lineage>
</organism>
<feature type="domain" description="FAD-binding PCMH-type" evidence="6">
    <location>
        <begin position="83"/>
        <end position="281"/>
    </location>
</feature>
<keyword evidence="8" id="KW-1185">Reference proteome</keyword>
<dbReference type="Pfam" id="PF01565">
    <property type="entry name" value="FAD_binding_4"/>
    <property type="match status" value="2"/>
</dbReference>
<dbReference type="InterPro" id="IPR016166">
    <property type="entry name" value="FAD-bd_PCMH"/>
</dbReference>
<comment type="similarity">
    <text evidence="2">Belongs to the oxygen-dependent FAD-linked oxidoreductase family.</text>
</comment>
<evidence type="ECO:0000256" key="3">
    <source>
        <dbReference type="ARBA" id="ARBA00022630"/>
    </source>
</evidence>
<dbReference type="Gene3D" id="3.40.462.20">
    <property type="match status" value="1"/>
</dbReference>
<dbReference type="SUPFAM" id="SSF56176">
    <property type="entry name" value="FAD-binding/transporter-associated domain-like"/>
    <property type="match status" value="2"/>
</dbReference>
<comment type="cofactor">
    <cofactor evidence="1">
        <name>FAD</name>
        <dbReference type="ChEBI" id="CHEBI:57692"/>
    </cofactor>
</comment>
<dbReference type="PANTHER" id="PTHR42973">
    <property type="entry name" value="BINDING OXIDOREDUCTASE, PUTATIVE (AFU_ORTHOLOGUE AFUA_1G17690)-RELATED"/>
    <property type="match status" value="1"/>
</dbReference>
<name>A0A9Q3GQJ1_9BASI</name>
<dbReference type="Gene3D" id="3.30.465.10">
    <property type="match status" value="1"/>
</dbReference>
<dbReference type="InterPro" id="IPR016169">
    <property type="entry name" value="FAD-bd_PCMH_sub2"/>
</dbReference>
<evidence type="ECO:0000256" key="1">
    <source>
        <dbReference type="ARBA" id="ARBA00001974"/>
    </source>
</evidence>
<dbReference type="InterPro" id="IPR036318">
    <property type="entry name" value="FAD-bd_PCMH-like_sf"/>
</dbReference>
<dbReference type="InterPro" id="IPR006094">
    <property type="entry name" value="Oxid_FAD_bind_N"/>
</dbReference>
<dbReference type="OrthoDB" id="2503237at2759"/>
<evidence type="ECO:0000256" key="5">
    <source>
        <dbReference type="ARBA" id="ARBA00023002"/>
    </source>
</evidence>
<keyword evidence="5" id="KW-0560">Oxidoreductase</keyword>
<gene>
    <name evidence="7" type="ORF">O181_015901</name>
</gene>
<dbReference type="PROSITE" id="PS51387">
    <property type="entry name" value="FAD_PCMH"/>
    <property type="match status" value="1"/>
</dbReference>
<dbReference type="EMBL" id="AVOT02004376">
    <property type="protein sequence ID" value="MBW0476186.1"/>
    <property type="molecule type" value="Genomic_DNA"/>
</dbReference>
<evidence type="ECO:0000259" key="6">
    <source>
        <dbReference type="PROSITE" id="PS51387"/>
    </source>
</evidence>
<sequence length="574" mass="63853">MRLCINPLLISEMSSGQKRVGCLKELLEKTFIVFFLIASSWKAECTRHSPLYDCLCGKLKPSKIVFPGDSTFPLATLTYNLAIKHNATGIVYPSAPDDVAEAVKCASRFGVPLVARSGGHSYASFSSSSGSLIIDVTNFKEFSFSSNHVGEVDEAVKIGAGLRFVDGFLFCPFFARNTQTSLHTTRLGDLELALQPHERALAHGGCPYIGVSGHASCGGFGVGSRMWGLFLDQVLQLEVVTANGTILTTSEKAYPDLFFAMRGAGSSFGIITSLTLRTHAAPRKVIQFEISYRLQDPKTTAAVLHHFQSWALHLAPPRLSIGWSVDLTPQPQYHYSRKRELVWRLRGSYFGNSGRLKRMLKELTDGFNISPEEETTQHFNWLKSVEARARHATLSSSGINPSNNNATYYAKSHIIRECDLLRYEDWLEFTIKIYSIIFTGRFSPKFSGFLELDLIGGSYEGQPTGVKHFSSSTSSFGPRDALLLFQIGGYGPNDTDKSHLEGMMALKKWAQLLYENVGGGQKEMTGYNCYIDSEFSAERAHREYFGAVKTEKLKEMKLDWDPKGLFHNPHTFSI</sequence>
<dbReference type="Proteomes" id="UP000765509">
    <property type="component" value="Unassembled WGS sequence"/>
</dbReference>
<dbReference type="PANTHER" id="PTHR42973:SF39">
    <property type="entry name" value="FAD-BINDING PCMH-TYPE DOMAIN-CONTAINING PROTEIN"/>
    <property type="match status" value="1"/>
</dbReference>
<accession>A0A9Q3GQJ1</accession>
<keyword evidence="3" id="KW-0285">Flavoprotein</keyword>
<dbReference type="GO" id="GO:0016491">
    <property type="term" value="F:oxidoreductase activity"/>
    <property type="evidence" value="ECO:0007669"/>
    <property type="project" value="UniProtKB-KW"/>
</dbReference>
<evidence type="ECO:0000256" key="4">
    <source>
        <dbReference type="ARBA" id="ARBA00022827"/>
    </source>
</evidence>
<evidence type="ECO:0000313" key="7">
    <source>
        <dbReference type="EMBL" id="MBW0476186.1"/>
    </source>
</evidence>
<protein>
    <recommendedName>
        <fullName evidence="6">FAD-binding PCMH-type domain-containing protein</fullName>
    </recommendedName>
</protein>
<evidence type="ECO:0000256" key="2">
    <source>
        <dbReference type="ARBA" id="ARBA00005466"/>
    </source>
</evidence>
<evidence type="ECO:0000313" key="8">
    <source>
        <dbReference type="Proteomes" id="UP000765509"/>
    </source>
</evidence>
<dbReference type="InterPro" id="IPR050416">
    <property type="entry name" value="FAD-linked_Oxidoreductase"/>
</dbReference>